<reference evidence="11 12" key="1">
    <citation type="submission" date="2023-08" db="EMBL/GenBank/DDBJ databases">
        <title>A Necator americanus chromosomal reference genome.</title>
        <authorList>
            <person name="Ilik V."/>
            <person name="Petrzelkova K.J."/>
            <person name="Pardy F."/>
            <person name="Fuh T."/>
            <person name="Niatou-Singa F.S."/>
            <person name="Gouil Q."/>
            <person name="Baker L."/>
            <person name="Ritchie M.E."/>
            <person name="Jex A.R."/>
            <person name="Gazzola D."/>
            <person name="Li H."/>
            <person name="Toshio Fujiwara R."/>
            <person name="Zhan B."/>
            <person name="Aroian R.V."/>
            <person name="Pafco B."/>
            <person name="Schwarz E.M."/>
        </authorList>
    </citation>
    <scope>NUCLEOTIDE SEQUENCE [LARGE SCALE GENOMIC DNA]</scope>
    <source>
        <strain evidence="11 12">Aroian</strain>
        <tissue evidence="11">Whole animal</tissue>
    </source>
</reference>
<keyword evidence="5" id="KW-0297">G-protein coupled receptor</keyword>
<dbReference type="InterPro" id="IPR017452">
    <property type="entry name" value="GPCR_Rhodpsn_7TM"/>
</dbReference>
<feature type="transmembrane region" description="Helical" evidence="8">
    <location>
        <begin position="287"/>
        <end position="310"/>
    </location>
</feature>
<dbReference type="EMBL" id="JAVFWL010000003">
    <property type="protein sequence ID" value="KAK6742824.1"/>
    <property type="molecule type" value="Genomic_DNA"/>
</dbReference>
<evidence type="ECO:0000256" key="2">
    <source>
        <dbReference type="ARBA" id="ARBA00022475"/>
    </source>
</evidence>
<evidence type="ECO:0000256" key="7">
    <source>
        <dbReference type="ARBA" id="ARBA00023224"/>
    </source>
</evidence>
<keyword evidence="4 8" id="KW-1133">Transmembrane helix</keyword>
<evidence type="ECO:0000313" key="12">
    <source>
        <dbReference type="Proteomes" id="UP001303046"/>
    </source>
</evidence>
<dbReference type="Pfam" id="PF00001">
    <property type="entry name" value="7tm_1"/>
    <property type="match status" value="1"/>
</dbReference>
<dbReference type="Proteomes" id="UP001303046">
    <property type="component" value="Unassembled WGS sequence"/>
</dbReference>
<name>A0ABR1CX01_NECAM</name>
<evidence type="ECO:0000256" key="6">
    <source>
        <dbReference type="ARBA" id="ARBA00023136"/>
    </source>
</evidence>
<keyword evidence="12" id="KW-1185">Reference proteome</keyword>
<evidence type="ECO:0000256" key="9">
    <source>
        <dbReference type="SAM" id="SignalP"/>
    </source>
</evidence>
<dbReference type="InterPro" id="IPR000276">
    <property type="entry name" value="GPCR_Rhodpsn"/>
</dbReference>
<dbReference type="PANTHER" id="PTHR37441:SF4">
    <property type="entry name" value="G-PROTEIN COUPLED RECEPTORS FAMILY 1 PROFILE DOMAIN-CONTAINING PROTEIN"/>
    <property type="match status" value="1"/>
</dbReference>
<keyword evidence="3 8" id="KW-0812">Transmembrane</keyword>
<comment type="caution">
    <text evidence="11">The sequence shown here is derived from an EMBL/GenBank/DDBJ whole genome shotgun (WGS) entry which is preliminary data.</text>
</comment>
<keyword evidence="5" id="KW-0675">Receptor</keyword>
<feature type="transmembrane region" description="Helical" evidence="8">
    <location>
        <begin position="227"/>
        <end position="251"/>
    </location>
</feature>
<dbReference type="PROSITE" id="PS50262">
    <property type="entry name" value="G_PROTEIN_RECEP_F1_2"/>
    <property type="match status" value="1"/>
</dbReference>
<comment type="subcellular location">
    <subcellularLocation>
        <location evidence="1">Cell membrane</location>
        <topology evidence="1">Multi-pass membrane protein</topology>
    </subcellularLocation>
</comment>
<evidence type="ECO:0000256" key="1">
    <source>
        <dbReference type="ARBA" id="ARBA00004651"/>
    </source>
</evidence>
<keyword evidence="9" id="KW-0732">Signal</keyword>
<dbReference type="PANTHER" id="PTHR37441">
    <property type="entry name" value="PROTEIN CBG16518"/>
    <property type="match status" value="1"/>
</dbReference>
<sequence>MLHCLLHLLHLDSAYVNRTVPPVFHDCPYEFIPGRDEKYALCNITNGDSPCFLLKELHRAKEFRIYGFAVVPIILSILAMILNVTYLAIQLKIYLKEEESARKRYLFLISRTLSTIMALLLLYVVIICWKASGFSYASVMIFLLLGGLNFLSITGTYIALSILLYTAIVHPFYYHSELTIKHCYVLIALISLFSTIASTCVGLWGATLFYPDSAPVSCTFRGCQKPLAILIVIGLSMSYGSVLGIYAALIIRLQIRLRRSRISLDRTTKSDHNDERQLTHMRAMNRLGMNMVTFAVGSVPILIVCIVAMVNLRSLSSLGEGEKSPCKTYLNSRLFVQVEILAATAAIVWLLAMIFDPIINTVADRKIMAMLRNWSHCFRRTVKSVRRQVTVTTQVSRCTATND</sequence>
<evidence type="ECO:0000259" key="10">
    <source>
        <dbReference type="PROSITE" id="PS50262"/>
    </source>
</evidence>
<proteinExistence type="predicted"/>
<dbReference type="Gene3D" id="1.20.1070.10">
    <property type="entry name" value="Rhodopsin 7-helix transmembrane proteins"/>
    <property type="match status" value="1"/>
</dbReference>
<feature type="transmembrane region" description="Helical" evidence="8">
    <location>
        <begin position="65"/>
        <end position="89"/>
    </location>
</feature>
<organism evidence="11 12">
    <name type="scientific">Necator americanus</name>
    <name type="common">Human hookworm</name>
    <dbReference type="NCBI Taxonomy" id="51031"/>
    <lineage>
        <taxon>Eukaryota</taxon>
        <taxon>Metazoa</taxon>
        <taxon>Ecdysozoa</taxon>
        <taxon>Nematoda</taxon>
        <taxon>Chromadorea</taxon>
        <taxon>Rhabditida</taxon>
        <taxon>Rhabditina</taxon>
        <taxon>Rhabditomorpha</taxon>
        <taxon>Strongyloidea</taxon>
        <taxon>Ancylostomatidae</taxon>
        <taxon>Bunostominae</taxon>
        <taxon>Necator</taxon>
    </lineage>
</organism>
<evidence type="ECO:0000256" key="4">
    <source>
        <dbReference type="ARBA" id="ARBA00022989"/>
    </source>
</evidence>
<feature type="transmembrane region" description="Helical" evidence="8">
    <location>
        <begin position="133"/>
        <end position="151"/>
    </location>
</feature>
<feature type="chain" id="PRO_5047206988" description="G-protein coupled receptors family 1 profile domain-containing protein" evidence="9">
    <location>
        <begin position="17"/>
        <end position="403"/>
    </location>
</feature>
<feature type="domain" description="G-protein coupled receptors family 1 profile" evidence="10">
    <location>
        <begin position="82"/>
        <end position="360"/>
    </location>
</feature>
<feature type="transmembrane region" description="Helical" evidence="8">
    <location>
        <begin position="105"/>
        <end position="126"/>
    </location>
</feature>
<dbReference type="SUPFAM" id="SSF81321">
    <property type="entry name" value="Family A G protein-coupled receptor-like"/>
    <property type="match status" value="1"/>
</dbReference>
<dbReference type="InterPro" id="IPR040435">
    <property type="entry name" value="Put_GPCR_Chromadorea"/>
</dbReference>
<evidence type="ECO:0000313" key="11">
    <source>
        <dbReference type="EMBL" id="KAK6742824.1"/>
    </source>
</evidence>
<feature type="transmembrane region" description="Helical" evidence="8">
    <location>
        <begin position="340"/>
        <end position="363"/>
    </location>
</feature>
<evidence type="ECO:0000256" key="8">
    <source>
        <dbReference type="SAM" id="Phobius"/>
    </source>
</evidence>
<feature type="signal peptide" evidence="9">
    <location>
        <begin position="1"/>
        <end position="16"/>
    </location>
</feature>
<feature type="transmembrane region" description="Helical" evidence="8">
    <location>
        <begin position="186"/>
        <end position="207"/>
    </location>
</feature>
<keyword evidence="6 8" id="KW-0472">Membrane</keyword>
<keyword evidence="7" id="KW-0807">Transducer</keyword>
<keyword evidence="2" id="KW-1003">Cell membrane</keyword>
<protein>
    <recommendedName>
        <fullName evidence="10">G-protein coupled receptors family 1 profile domain-containing protein</fullName>
    </recommendedName>
</protein>
<gene>
    <name evidence="11" type="primary">Necator_chrIII.g10987</name>
    <name evidence="11" type="ORF">RB195_010222</name>
</gene>
<dbReference type="CDD" id="cd00637">
    <property type="entry name" value="7tm_classA_rhodopsin-like"/>
    <property type="match status" value="1"/>
</dbReference>
<accession>A0ABR1CX01</accession>
<evidence type="ECO:0000256" key="3">
    <source>
        <dbReference type="ARBA" id="ARBA00022692"/>
    </source>
</evidence>
<evidence type="ECO:0000256" key="5">
    <source>
        <dbReference type="ARBA" id="ARBA00023040"/>
    </source>
</evidence>